<dbReference type="EMBL" id="JBHTBR010000005">
    <property type="protein sequence ID" value="MFC7292651.1"/>
    <property type="molecule type" value="Genomic_DNA"/>
</dbReference>
<comment type="caution">
    <text evidence="1">The sequence shown here is derived from an EMBL/GenBank/DDBJ whole genome shotgun (WGS) entry which is preliminary data.</text>
</comment>
<evidence type="ECO:0000313" key="2">
    <source>
        <dbReference type="Proteomes" id="UP001596492"/>
    </source>
</evidence>
<sequence length="207" mass="22893">MFRMIYVAIGILLSLSLLTVSGCVWGFSTQKPADYTSNSPIFDAQKNLSGDYLSEGLIYDYTGKVVSRFKARMTGEFDINGGTLSEHFIYASGREDHRKWTLAFNGDGTFTATAPDLIGQAEGIQSGNTLQMKYKLKLSEDAGGHTLSVTDWMYLTDEGTIINRSQMRKFGIKVAELVAVFKHRDINENSVFNQASLSNSNELDAAE</sequence>
<dbReference type="InterPro" id="IPR024409">
    <property type="entry name" value="DUF3833"/>
</dbReference>
<keyword evidence="2" id="KW-1185">Reference proteome</keyword>
<organism evidence="1 2">
    <name type="scientific">Hirschia litorea</name>
    <dbReference type="NCBI Taxonomy" id="1199156"/>
    <lineage>
        <taxon>Bacteria</taxon>
        <taxon>Pseudomonadati</taxon>
        <taxon>Pseudomonadota</taxon>
        <taxon>Alphaproteobacteria</taxon>
        <taxon>Hyphomonadales</taxon>
        <taxon>Hyphomonadaceae</taxon>
        <taxon>Hirschia</taxon>
    </lineage>
</organism>
<reference evidence="2" key="1">
    <citation type="journal article" date="2019" name="Int. J. Syst. Evol. Microbiol.">
        <title>The Global Catalogue of Microorganisms (GCM) 10K type strain sequencing project: providing services to taxonomists for standard genome sequencing and annotation.</title>
        <authorList>
            <consortium name="The Broad Institute Genomics Platform"/>
            <consortium name="The Broad Institute Genome Sequencing Center for Infectious Disease"/>
            <person name="Wu L."/>
            <person name="Ma J."/>
        </authorList>
    </citation>
    <scope>NUCLEOTIDE SEQUENCE [LARGE SCALE GENOMIC DNA]</scope>
    <source>
        <strain evidence="2">CCUG 51308</strain>
    </source>
</reference>
<dbReference type="PROSITE" id="PS51257">
    <property type="entry name" value="PROKAR_LIPOPROTEIN"/>
    <property type="match status" value="1"/>
</dbReference>
<proteinExistence type="predicted"/>
<name>A0ABW2IP84_9PROT</name>
<dbReference type="Proteomes" id="UP001596492">
    <property type="component" value="Unassembled WGS sequence"/>
</dbReference>
<accession>A0ABW2IP84</accession>
<evidence type="ECO:0000313" key="1">
    <source>
        <dbReference type="EMBL" id="MFC7292651.1"/>
    </source>
</evidence>
<gene>
    <name evidence="1" type="ORF">ACFQS8_13550</name>
</gene>
<protein>
    <submittedName>
        <fullName evidence="1">DUF3833 domain-containing protein</fullName>
    </submittedName>
</protein>
<dbReference type="RefSeq" id="WP_382168253.1">
    <property type="nucleotide sequence ID" value="NZ_JBHTBR010000005.1"/>
</dbReference>
<dbReference type="Pfam" id="PF12915">
    <property type="entry name" value="DUF3833"/>
    <property type="match status" value="1"/>
</dbReference>